<accession>A0AAV5SJD8</accession>
<keyword evidence="2" id="KW-1185">Reference proteome</keyword>
<name>A0AAV5SJD8_9BILA</name>
<comment type="caution">
    <text evidence="1">The sequence shown here is derived from an EMBL/GenBank/DDBJ whole genome shotgun (WGS) entry which is preliminary data.</text>
</comment>
<dbReference type="EMBL" id="BTSX01000002">
    <property type="protein sequence ID" value="GMS82807.1"/>
    <property type="molecule type" value="Genomic_DNA"/>
</dbReference>
<reference evidence="1" key="1">
    <citation type="submission" date="2023-10" db="EMBL/GenBank/DDBJ databases">
        <title>Genome assembly of Pristionchus species.</title>
        <authorList>
            <person name="Yoshida K."/>
            <person name="Sommer R.J."/>
        </authorList>
    </citation>
    <scope>NUCLEOTIDE SEQUENCE</scope>
    <source>
        <strain evidence="1">RS0144</strain>
    </source>
</reference>
<sequence>NPESVNCMLTQDSTDLLLKLSDLVRKISIYVRSTAQKMTSSELLLLLQNMLMRNCNNLEIFNSRMPFTQKDTERMIQTPNFKMH</sequence>
<evidence type="ECO:0000313" key="1">
    <source>
        <dbReference type="EMBL" id="GMS82807.1"/>
    </source>
</evidence>
<organism evidence="1 2">
    <name type="scientific">Pristionchus entomophagus</name>
    <dbReference type="NCBI Taxonomy" id="358040"/>
    <lineage>
        <taxon>Eukaryota</taxon>
        <taxon>Metazoa</taxon>
        <taxon>Ecdysozoa</taxon>
        <taxon>Nematoda</taxon>
        <taxon>Chromadorea</taxon>
        <taxon>Rhabditida</taxon>
        <taxon>Rhabditina</taxon>
        <taxon>Diplogasteromorpha</taxon>
        <taxon>Diplogasteroidea</taxon>
        <taxon>Neodiplogasteridae</taxon>
        <taxon>Pristionchus</taxon>
    </lineage>
</organism>
<dbReference type="Proteomes" id="UP001432027">
    <property type="component" value="Unassembled WGS sequence"/>
</dbReference>
<feature type="non-terminal residue" evidence="1">
    <location>
        <position position="1"/>
    </location>
</feature>
<feature type="non-terminal residue" evidence="1">
    <location>
        <position position="84"/>
    </location>
</feature>
<proteinExistence type="predicted"/>
<gene>
    <name evidence="1" type="ORF">PENTCL1PPCAC_4982</name>
</gene>
<protein>
    <submittedName>
        <fullName evidence="1">Uncharacterized protein</fullName>
    </submittedName>
</protein>
<evidence type="ECO:0000313" key="2">
    <source>
        <dbReference type="Proteomes" id="UP001432027"/>
    </source>
</evidence>
<dbReference type="AlphaFoldDB" id="A0AAV5SJD8"/>